<keyword evidence="6" id="KW-1185">Reference proteome</keyword>
<dbReference type="OrthoDB" id="9765151at2"/>
<dbReference type="Proteomes" id="UP000317169">
    <property type="component" value="Unassembled WGS sequence"/>
</dbReference>
<dbReference type="GO" id="GO:0016874">
    <property type="term" value="F:ligase activity"/>
    <property type="evidence" value="ECO:0007669"/>
    <property type="project" value="UniProtKB-UniRule"/>
</dbReference>
<evidence type="ECO:0000256" key="2">
    <source>
        <dbReference type="HAMAP-Rule" id="MF_01867"/>
    </source>
</evidence>
<feature type="domain" description="Bacillithiol biosynthesis BshC N-terminal Rossmann-like" evidence="3">
    <location>
        <begin position="3"/>
        <end position="372"/>
    </location>
</feature>
<dbReference type="InterPro" id="IPR055398">
    <property type="entry name" value="Rossmann-like_BshC"/>
</dbReference>
<accession>A0A507ZD52</accession>
<sequence>MADCISYKDTNYFSKLILDYLEEKHELQGFYANYPKLENFKKQLAAKKENYTTQTRKVLVDSLTAQYANTNISLKTAENLKFLEQENTFTITTGHQLNLFTGPLYFLYKIVSTINLTKELAKNYPDYNFVPVFWMASEDHDFEEINFFNFKEDKIQWQTNQKGAVGRFTTKGLDKVFKNFSKNLDASKNAEKLKTLFKEAYLNHDNLAQATRFIANSLFGKQGLIIIDGDDKALKKEFAPHLKMELEQQNAFQQINKTSRALEEKGYHKQVNPREINLFYVEEALRERIVKREDKYFVKNTELSFTEEEMQEELEQHPDRFSPNAVMRPLYQEFILPNLCYIGGGGELAYWLQLKSYFENSNVVFPTLLLRNSALLISEKQVKKLEKLSLNAFDLFQSQEKLLEQKTKEVSSVNIDFSTQKEHLKKQFENLYKLAEKTDKSFYGAVAAQEQKQINGLAHLEKRLLKAQKRRLKQELARVTKLQEQLFPNQNLQERELNFTQFYEKSGDVLLTQLFRELQPLEQKFCILNLAY</sequence>
<keyword evidence="1 2" id="KW-0436">Ligase</keyword>
<dbReference type="AlphaFoldDB" id="A0A507ZD52"/>
<dbReference type="EC" id="6.-.-.-" evidence="2"/>
<proteinExistence type="inferred from homology"/>
<dbReference type="Pfam" id="PF24850">
    <property type="entry name" value="CC_BshC"/>
    <property type="match status" value="1"/>
</dbReference>
<dbReference type="Pfam" id="PF10079">
    <property type="entry name" value="Rossmann-like_BshC"/>
    <property type="match status" value="1"/>
</dbReference>
<evidence type="ECO:0000259" key="3">
    <source>
        <dbReference type="Pfam" id="PF10079"/>
    </source>
</evidence>
<keyword evidence="2" id="KW-0175">Coiled coil</keyword>
<dbReference type="InterPro" id="IPR011199">
    <property type="entry name" value="Bacillithiol_biosynth_BshC"/>
</dbReference>
<reference evidence="5 6" key="1">
    <citation type="submission" date="2019-06" db="EMBL/GenBank/DDBJ databases">
        <title>Flavibacter putida gen. nov., sp. nov., a novel marine bacterium of the family Flavobacteriaceae isolated from coastal seawater.</title>
        <authorList>
            <person name="Feng X."/>
        </authorList>
    </citation>
    <scope>NUCLEOTIDE SEQUENCE [LARGE SCALE GENOMIC DNA]</scope>
    <source>
        <strain evidence="5 6">PLHSN227</strain>
    </source>
</reference>
<dbReference type="NCBIfam" id="TIGR03998">
    <property type="entry name" value="thiol_BshC"/>
    <property type="match status" value="1"/>
</dbReference>
<evidence type="ECO:0000313" key="5">
    <source>
        <dbReference type="EMBL" id="TQD35450.1"/>
    </source>
</evidence>
<comment type="caution">
    <text evidence="5">The sequence shown here is derived from an EMBL/GenBank/DDBJ whole genome shotgun (WGS) entry which is preliminary data.</text>
</comment>
<evidence type="ECO:0000259" key="4">
    <source>
        <dbReference type="Pfam" id="PF24850"/>
    </source>
</evidence>
<dbReference type="InterPro" id="IPR055399">
    <property type="entry name" value="CC_BshC"/>
</dbReference>
<dbReference type="EMBL" id="VIAR01000012">
    <property type="protein sequence ID" value="TQD35450.1"/>
    <property type="molecule type" value="Genomic_DNA"/>
</dbReference>
<feature type="domain" description="Bacillithiol biosynthesis BshC C-terminal coiled-coil" evidence="4">
    <location>
        <begin position="374"/>
        <end position="530"/>
    </location>
</feature>
<name>A0A507ZD52_9FLAO</name>
<evidence type="ECO:0000256" key="1">
    <source>
        <dbReference type="ARBA" id="ARBA00022598"/>
    </source>
</evidence>
<evidence type="ECO:0000313" key="6">
    <source>
        <dbReference type="Proteomes" id="UP000317169"/>
    </source>
</evidence>
<gene>
    <name evidence="2 5" type="primary">bshC</name>
    <name evidence="5" type="ORF">FKR84_11315</name>
</gene>
<organism evidence="5 6">
    <name type="scientific">Haloflavibacter putidus</name>
    <dbReference type="NCBI Taxonomy" id="2576776"/>
    <lineage>
        <taxon>Bacteria</taxon>
        <taxon>Pseudomonadati</taxon>
        <taxon>Bacteroidota</taxon>
        <taxon>Flavobacteriia</taxon>
        <taxon>Flavobacteriales</taxon>
        <taxon>Flavobacteriaceae</taxon>
        <taxon>Haloflavibacter</taxon>
    </lineage>
</organism>
<dbReference type="RefSeq" id="WP_141422424.1">
    <property type="nucleotide sequence ID" value="NZ_VIAR01000012.1"/>
</dbReference>
<dbReference type="HAMAP" id="MF_01867">
    <property type="entry name" value="BshC"/>
    <property type="match status" value="1"/>
</dbReference>
<protein>
    <recommendedName>
        <fullName evidence="2">Putative cysteine ligase BshC</fullName>
        <ecNumber evidence="2">6.-.-.-</ecNumber>
    </recommendedName>
</protein>
<dbReference type="PIRSF" id="PIRSF012535">
    <property type="entry name" value="UCP012535"/>
    <property type="match status" value="1"/>
</dbReference>
<feature type="coiled-coil region" evidence="2">
    <location>
        <begin position="457"/>
        <end position="485"/>
    </location>
</feature>
<comment type="similarity">
    <text evidence="2">Belongs to the BshC family.</text>
</comment>